<evidence type="ECO:0000256" key="3">
    <source>
        <dbReference type="ARBA" id="ARBA00022679"/>
    </source>
</evidence>
<comment type="catalytic activity">
    <reaction evidence="8">
        <text>3'-dephospho-CoA + ATP = ADP + CoA + H(+)</text>
        <dbReference type="Rhea" id="RHEA:18245"/>
        <dbReference type="ChEBI" id="CHEBI:15378"/>
        <dbReference type="ChEBI" id="CHEBI:30616"/>
        <dbReference type="ChEBI" id="CHEBI:57287"/>
        <dbReference type="ChEBI" id="CHEBI:57328"/>
        <dbReference type="ChEBI" id="CHEBI:456216"/>
        <dbReference type="EC" id="2.7.1.24"/>
    </reaction>
</comment>
<keyword evidence="2 8" id="KW-0963">Cytoplasm</keyword>
<dbReference type="Pfam" id="PF01121">
    <property type="entry name" value="CoaE"/>
    <property type="match status" value="1"/>
</dbReference>
<dbReference type="PANTHER" id="PTHR10695">
    <property type="entry name" value="DEPHOSPHO-COA KINASE-RELATED"/>
    <property type="match status" value="1"/>
</dbReference>
<keyword evidence="11" id="KW-1185">Reference proteome</keyword>
<feature type="binding site" evidence="8">
    <location>
        <begin position="11"/>
        <end position="16"/>
    </location>
    <ligand>
        <name>ATP</name>
        <dbReference type="ChEBI" id="CHEBI:30616"/>
    </ligand>
</feature>
<dbReference type="GO" id="GO:0004140">
    <property type="term" value="F:dephospho-CoA kinase activity"/>
    <property type="evidence" value="ECO:0007669"/>
    <property type="project" value="UniProtKB-UniRule"/>
</dbReference>
<name>A0A2S0WL18_9ACTN</name>
<reference evidence="11" key="1">
    <citation type="submission" date="2018-01" db="EMBL/GenBank/DDBJ databases">
        <authorList>
            <person name="Li J."/>
        </authorList>
    </citation>
    <scope>NUCLEOTIDE SEQUENCE [LARGE SCALE GENOMIC DNA]</scope>
    <source>
        <strain evidence="11">592</strain>
    </source>
</reference>
<evidence type="ECO:0000256" key="7">
    <source>
        <dbReference type="ARBA" id="ARBA00022993"/>
    </source>
</evidence>
<dbReference type="InterPro" id="IPR027417">
    <property type="entry name" value="P-loop_NTPase"/>
</dbReference>
<dbReference type="AlphaFoldDB" id="A0A2S0WL18"/>
<keyword evidence="7 8" id="KW-0173">Coenzyme A biosynthesis</keyword>
<dbReference type="GO" id="GO:0005524">
    <property type="term" value="F:ATP binding"/>
    <property type="evidence" value="ECO:0007669"/>
    <property type="project" value="UniProtKB-UniRule"/>
</dbReference>
<dbReference type="SUPFAM" id="SSF52540">
    <property type="entry name" value="P-loop containing nucleoside triphosphate hydrolases"/>
    <property type="match status" value="1"/>
</dbReference>
<dbReference type="NCBIfam" id="NF002879">
    <property type="entry name" value="PRK03333.1"/>
    <property type="match status" value="1"/>
</dbReference>
<evidence type="ECO:0000256" key="6">
    <source>
        <dbReference type="ARBA" id="ARBA00022840"/>
    </source>
</evidence>
<dbReference type="RefSeq" id="WP_108577694.1">
    <property type="nucleotide sequence ID" value="NZ_CP026952.1"/>
</dbReference>
<dbReference type="Proteomes" id="UP000244384">
    <property type="component" value="Chromosome"/>
</dbReference>
<dbReference type="PROSITE" id="PS51219">
    <property type="entry name" value="DPCK"/>
    <property type="match status" value="1"/>
</dbReference>
<dbReference type="KEGG" id="aez:C3E78_07470"/>
<dbReference type="CDD" id="cd02022">
    <property type="entry name" value="DPCK"/>
    <property type="match status" value="1"/>
</dbReference>
<evidence type="ECO:0000256" key="5">
    <source>
        <dbReference type="ARBA" id="ARBA00022777"/>
    </source>
</evidence>
<dbReference type="GO" id="GO:0005737">
    <property type="term" value="C:cytoplasm"/>
    <property type="evidence" value="ECO:0007669"/>
    <property type="project" value="UniProtKB-SubCell"/>
</dbReference>
<keyword evidence="3 8" id="KW-0808">Transferase</keyword>
<comment type="subcellular location">
    <subcellularLocation>
        <location evidence="8">Cytoplasm</location>
    </subcellularLocation>
</comment>
<organism evidence="10 11">
    <name type="scientific">Aeromicrobium chenweiae</name>
    <dbReference type="NCBI Taxonomy" id="2079793"/>
    <lineage>
        <taxon>Bacteria</taxon>
        <taxon>Bacillati</taxon>
        <taxon>Actinomycetota</taxon>
        <taxon>Actinomycetes</taxon>
        <taxon>Propionibacteriales</taxon>
        <taxon>Nocardioidaceae</taxon>
        <taxon>Aeromicrobium</taxon>
    </lineage>
</organism>
<sequence length="203" mass="20751">MLKVGLTGGIGSGKSTVSALLAAHGAVVIDYDQLARDVVAPGSPTLAEIAARFGDEVIAADGSLDRPALGAIVFADAEALSDLNGITHPAIRRLADERQDAAGSDAIVVHDNPLLVEMGAAALCDVVVVVDVPVDVQVDRLTTLRGMSEADARARIAAQASREERTGAADLVIDNTGPQDELALIVGGTWDELVSRAAAKAAV</sequence>
<dbReference type="HAMAP" id="MF_00376">
    <property type="entry name" value="Dephospho_CoA_kinase"/>
    <property type="match status" value="1"/>
</dbReference>
<comment type="function">
    <text evidence="8">Catalyzes the phosphorylation of the 3'-hydroxyl group of dephosphocoenzyme A to form coenzyme A.</text>
</comment>
<evidence type="ECO:0000256" key="8">
    <source>
        <dbReference type="HAMAP-Rule" id="MF_00376"/>
    </source>
</evidence>
<comment type="similarity">
    <text evidence="1 8">Belongs to the CoaE family.</text>
</comment>
<accession>A0A5F2ETS5</accession>
<dbReference type="NCBIfam" id="TIGR00152">
    <property type="entry name" value="dephospho-CoA kinase"/>
    <property type="match status" value="1"/>
</dbReference>
<keyword evidence="5 8" id="KW-0418">Kinase</keyword>
<protein>
    <recommendedName>
        <fullName evidence="8 9">Dephospho-CoA kinase</fullName>
        <ecNumber evidence="8 9">2.7.1.24</ecNumber>
    </recommendedName>
    <alternativeName>
        <fullName evidence="8">Dephosphocoenzyme A kinase</fullName>
    </alternativeName>
</protein>
<dbReference type="EMBL" id="CP026952">
    <property type="protein sequence ID" value="AWB92049.1"/>
    <property type="molecule type" value="Genomic_DNA"/>
</dbReference>
<evidence type="ECO:0000313" key="10">
    <source>
        <dbReference type="EMBL" id="AWB92049.1"/>
    </source>
</evidence>
<dbReference type="OrthoDB" id="9812943at2"/>
<comment type="pathway">
    <text evidence="8">Cofactor biosynthesis; coenzyme A biosynthesis; CoA from (R)-pantothenate: step 5/5.</text>
</comment>
<accession>A0A2S0WL18</accession>
<evidence type="ECO:0000313" key="11">
    <source>
        <dbReference type="Proteomes" id="UP000244384"/>
    </source>
</evidence>
<gene>
    <name evidence="8" type="primary">coaE</name>
    <name evidence="10" type="ORF">C3E78_07470</name>
</gene>
<dbReference type="Gene3D" id="3.40.50.300">
    <property type="entry name" value="P-loop containing nucleotide triphosphate hydrolases"/>
    <property type="match status" value="1"/>
</dbReference>
<evidence type="ECO:0000256" key="4">
    <source>
        <dbReference type="ARBA" id="ARBA00022741"/>
    </source>
</evidence>
<keyword evidence="4 8" id="KW-0547">Nucleotide-binding</keyword>
<keyword evidence="6 8" id="KW-0067">ATP-binding</keyword>
<proteinExistence type="inferred from homology"/>
<dbReference type="FunFam" id="3.40.50.300:FF:000991">
    <property type="entry name" value="Dephospho-CoA kinase"/>
    <property type="match status" value="1"/>
</dbReference>
<evidence type="ECO:0000256" key="1">
    <source>
        <dbReference type="ARBA" id="ARBA00009018"/>
    </source>
</evidence>
<dbReference type="InterPro" id="IPR001977">
    <property type="entry name" value="Depp_CoAkinase"/>
</dbReference>
<dbReference type="EC" id="2.7.1.24" evidence="8 9"/>
<evidence type="ECO:0000256" key="9">
    <source>
        <dbReference type="NCBIfam" id="TIGR00152"/>
    </source>
</evidence>
<evidence type="ECO:0000256" key="2">
    <source>
        <dbReference type="ARBA" id="ARBA00022490"/>
    </source>
</evidence>
<dbReference type="PANTHER" id="PTHR10695:SF46">
    <property type="entry name" value="BIFUNCTIONAL COENZYME A SYNTHASE-RELATED"/>
    <property type="match status" value="1"/>
</dbReference>
<dbReference type="UniPathway" id="UPA00241">
    <property type="reaction ID" value="UER00356"/>
</dbReference>
<dbReference type="GO" id="GO:0015937">
    <property type="term" value="P:coenzyme A biosynthetic process"/>
    <property type="evidence" value="ECO:0007669"/>
    <property type="project" value="UniProtKB-UniRule"/>
</dbReference>